<dbReference type="EMBL" id="KV417695">
    <property type="protein sequence ID" value="KZP09664.1"/>
    <property type="molecule type" value="Genomic_DNA"/>
</dbReference>
<feature type="compositionally biased region" description="Polar residues" evidence="1">
    <location>
        <begin position="124"/>
        <end position="138"/>
    </location>
</feature>
<feature type="region of interest" description="Disordered" evidence="1">
    <location>
        <begin position="199"/>
        <end position="225"/>
    </location>
</feature>
<proteinExistence type="predicted"/>
<sequence length="594" mass="63957">MQHVSLPNGVLRLAPYLSAILPESNLRIDSDVQYLYWELVAAAKCASLGEQLEDSTAVLPLHSSPSSLAWGSSSTALDSFSRAGFMADFDLDAELSNGFTPDETEPDQDSLRDDTGTRGTRRTQSASNSALGPSNVTGSDRAKCAASRAAARDSDAVRALAAQAAHVMGHNWMPDCHRAGDRVPQECQVIARELHGGVPVIQGPDGPEADPSVSEDNGYAPGVGGGLSGEILGGIAGDKEARDDVEEDPSTPAQSKSKSRAKAKGKGVNWQKVVKTSRLKEDSVSLMALLSDVSTTKHQSDLCTFITNLCSSNSTTSMAGSPTSQSPSPITQTLQKLEHIRESTHVLSFYSMIQSMQLAILVDLELKKLSGTGRTLAAKPFGDTKLTGFDLLNLSLAVQSTSYLSEGPWGTVIRNAIIPRLRIVELHLLPVSWVNGLLWLPAETEVEGREYLQLVDLSAADNVFSNIKKNKFILPERSPIPWSIIPPQTLPSLPSQSPYTVEAVTLNAPWVSECASFPVGKVNRDEWTEIELQKAEDRVVAVDLNNLQKLLNEQIPLDFEGAKPTTGSFQKKHPYIGVPSSIISGKIEGSRPGW</sequence>
<evidence type="ECO:0000313" key="3">
    <source>
        <dbReference type="Proteomes" id="UP000076532"/>
    </source>
</evidence>
<name>A0A165YKQ2_9AGAM</name>
<evidence type="ECO:0000256" key="1">
    <source>
        <dbReference type="SAM" id="MobiDB-lite"/>
    </source>
</evidence>
<evidence type="ECO:0000313" key="2">
    <source>
        <dbReference type="EMBL" id="KZP09664.1"/>
    </source>
</evidence>
<gene>
    <name evidence="2" type="ORF">FIBSPDRAFT_963785</name>
</gene>
<organism evidence="2 3">
    <name type="scientific">Athelia psychrophila</name>
    <dbReference type="NCBI Taxonomy" id="1759441"/>
    <lineage>
        <taxon>Eukaryota</taxon>
        <taxon>Fungi</taxon>
        <taxon>Dikarya</taxon>
        <taxon>Basidiomycota</taxon>
        <taxon>Agaricomycotina</taxon>
        <taxon>Agaricomycetes</taxon>
        <taxon>Agaricomycetidae</taxon>
        <taxon>Atheliales</taxon>
        <taxon>Atheliaceae</taxon>
        <taxon>Athelia</taxon>
    </lineage>
</organism>
<protein>
    <submittedName>
        <fullName evidence="2">Uncharacterized protein</fullName>
    </submittedName>
</protein>
<feature type="region of interest" description="Disordered" evidence="1">
    <location>
        <begin position="239"/>
        <end position="267"/>
    </location>
</feature>
<accession>A0A165YKQ2</accession>
<reference evidence="2 3" key="1">
    <citation type="journal article" date="2016" name="Mol. Biol. Evol.">
        <title>Comparative Genomics of Early-Diverging Mushroom-Forming Fungi Provides Insights into the Origins of Lignocellulose Decay Capabilities.</title>
        <authorList>
            <person name="Nagy L.G."/>
            <person name="Riley R."/>
            <person name="Tritt A."/>
            <person name="Adam C."/>
            <person name="Daum C."/>
            <person name="Floudas D."/>
            <person name="Sun H."/>
            <person name="Yadav J.S."/>
            <person name="Pangilinan J."/>
            <person name="Larsson K.H."/>
            <person name="Matsuura K."/>
            <person name="Barry K."/>
            <person name="Labutti K."/>
            <person name="Kuo R."/>
            <person name="Ohm R.A."/>
            <person name="Bhattacharya S.S."/>
            <person name="Shirouzu T."/>
            <person name="Yoshinaga Y."/>
            <person name="Martin F.M."/>
            <person name="Grigoriev I.V."/>
            <person name="Hibbett D.S."/>
        </authorList>
    </citation>
    <scope>NUCLEOTIDE SEQUENCE [LARGE SCALE GENOMIC DNA]</scope>
    <source>
        <strain evidence="2 3">CBS 109695</strain>
    </source>
</reference>
<keyword evidence="3" id="KW-1185">Reference proteome</keyword>
<dbReference type="AlphaFoldDB" id="A0A165YKQ2"/>
<dbReference type="Proteomes" id="UP000076532">
    <property type="component" value="Unassembled WGS sequence"/>
</dbReference>
<feature type="region of interest" description="Disordered" evidence="1">
    <location>
        <begin position="96"/>
        <end position="143"/>
    </location>
</feature>